<keyword evidence="2" id="KW-1185">Reference proteome</keyword>
<dbReference type="EMBL" id="CP011545">
    <property type="protein sequence ID" value="AKK07555.1"/>
    <property type="molecule type" value="Genomic_DNA"/>
</dbReference>
<dbReference type="AlphaFoldDB" id="A0A0G3H460"/>
<reference evidence="2" key="2">
    <citation type="submission" date="2015-05" db="EMBL/GenBank/DDBJ databases">
        <title>Complete genome sequence of Corynebacterium testudinoris DSM 44614, recovered from necrotic lesions in the mouth of a tortoise.</title>
        <authorList>
            <person name="Ruckert C."/>
            <person name="Albersmeier A."/>
            <person name="Winkler A."/>
            <person name="Tauch A."/>
        </authorList>
    </citation>
    <scope>NUCLEOTIDE SEQUENCE [LARGE SCALE GENOMIC DNA]</scope>
    <source>
        <strain evidence="2">DSM 44614</strain>
    </source>
</reference>
<evidence type="ECO:0000313" key="1">
    <source>
        <dbReference type="EMBL" id="AKK07555.1"/>
    </source>
</evidence>
<dbReference type="Proteomes" id="UP000035540">
    <property type="component" value="Chromosome"/>
</dbReference>
<proteinExistence type="predicted"/>
<name>A0A0G3H460_9CORY</name>
<sequence length="68" mass="7822">MSTVHIPVASIQHRFFPKRDGAPARQLITYAVDGVAEVRWHAVEEGEDRECIGRENVIETFLQLWHAH</sequence>
<dbReference type="PATRIC" id="fig|136857.5.peg.84"/>
<reference evidence="1 2" key="1">
    <citation type="journal article" date="2015" name="Genome Announc.">
        <title>Complete Genome Sequence of the Type Strain Corynebacterium testudinoris DSM 44614, Recovered from Necrotic Lesions in the Mouth of a Tortoise.</title>
        <authorList>
            <person name="Ruckert C."/>
            <person name="Kriete M."/>
            <person name="Jaenicke S."/>
            <person name="Winkler A."/>
            <person name="Tauch A."/>
        </authorList>
    </citation>
    <scope>NUCLEOTIDE SEQUENCE [LARGE SCALE GENOMIC DNA]</scope>
    <source>
        <strain evidence="1 2">DSM 44614</strain>
    </source>
</reference>
<dbReference type="RefSeq" id="WP_047252052.1">
    <property type="nucleotide sequence ID" value="NZ_CP011545.1"/>
</dbReference>
<organism evidence="1 2">
    <name type="scientific">Corynebacterium testudinoris</name>
    <dbReference type="NCBI Taxonomy" id="136857"/>
    <lineage>
        <taxon>Bacteria</taxon>
        <taxon>Bacillati</taxon>
        <taxon>Actinomycetota</taxon>
        <taxon>Actinomycetes</taxon>
        <taxon>Mycobacteriales</taxon>
        <taxon>Corynebacteriaceae</taxon>
        <taxon>Corynebacterium</taxon>
    </lineage>
</organism>
<protein>
    <submittedName>
        <fullName evidence="1">Uncharacterized protein</fullName>
    </submittedName>
</protein>
<gene>
    <name evidence="1" type="ORF">CTEST_00425</name>
</gene>
<accession>A0A0G3H460</accession>
<dbReference type="STRING" id="136857.CTEST_00425"/>
<evidence type="ECO:0000313" key="2">
    <source>
        <dbReference type="Proteomes" id="UP000035540"/>
    </source>
</evidence>
<dbReference type="KEGG" id="cted:CTEST_00425"/>